<gene>
    <name evidence="1" type="ORF">RJG54_02040</name>
</gene>
<protein>
    <submittedName>
        <fullName evidence="1">Uncharacterized protein</fullName>
    </submittedName>
</protein>
<proteinExistence type="predicted"/>
<name>A0AA96I4G8_9BACT</name>
<evidence type="ECO:0000313" key="1">
    <source>
        <dbReference type="EMBL" id="WNL17194.1"/>
    </source>
</evidence>
<reference evidence="1" key="1">
    <citation type="submission" date="2023-09" db="EMBL/GenBank/DDBJ databases">
        <title>Arcobacter tbilisiensis sp. nov. isolated from chicken meat in Tbilisi, Georgia.</title>
        <authorList>
            <person name="Matthias R."/>
            <person name="Zautner A.E."/>
        </authorList>
    </citation>
    <scope>NUCLEOTIDE SEQUENCE</scope>
    <source>
        <strain evidence="1">LEO 107</strain>
    </source>
</reference>
<accession>A0AA96I4G8</accession>
<dbReference type="EMBL" id="CP134846">
    <property type="protein sequence ID" value="WNL17194.1"/>
    <property type="molecule type" value="Genomic_DNA"/>
</dbReference>
<dbReference type="AlphaFoldDB" id="A0AA96I4G8"/>
<organism evidence="1">
    <name type="scientific">Arcobacter sp. AZ-2023</name>
    <dbReference type="NCBI Taxonomy" id="3074453"/>
    <lineage>
        <taxon>Bacteria</taxon>
        <taxon>Pseudomonadati</taxon>
        <taxon>Campylobacterota</taxon>
        <taxon>Epsilonproteobacteria</taxon>
        <taxon>Campylobacterales</taxon>
        <taxon>Arcobacteraceae</taxon>
        <taxon>Arcobacter</taxon>
    </lineage>
</organism>
<sequence length="101" mass="12234">MKTKYEKVYPHLCSLAVNDFFKSYKIVKESFIFQGSGNWDMYCTEKDKRFDYSMFENVELIGFDTLKEVNNFDIPKNKIIDFSREHIFETNVEKYFLLVQR</sequence>